<organism evidence="2 3">
    <name type="scientific">Arsukibacterium tuosuense</name>
    <dbReference type="NCBI Taxonomy" id="1323745"/>
    <lineage>
        <taxon>Bacteria</taxon>
        <taxon>Pseudomonadati</taxon>
        <taxon>Pseudomonadota</taxon>
        <taxon>Gammaproteobacteria</taxon>
        <taxon>Chromatiales</taxon>
        <taxon>Chromatiaceae</taxon>
        <taxon>Arsukibacterium</taxon>
    </lineage>
</organism>
<dbReference type="Proteomes" id="UP000219353">
    <property type="component" value="Unassembled WGS sequence"/>
</dbReference>
<reference evidence="3" key="1">
    <citation type="submission" date="2017-09" db="EMBL/GenBank/DDBJ databases">
        <authorList>
            <person name="Varghese N."/>
            <person name="Submissions S."/>
        </authorList>
    </citation>
    <scope>NUCLEOTIDE SEQUENCE [LARGE SCALE GENOMIC DNA]</scope>
    <source>
        <strain evidence="3">CGMCC 1.12461</strain>
    </source>
</reference>
<accession>A0A285J5T4</accession>
<evidence type="ECO:0000313" key="2">
    <source>
        <dbReference type="EMBL" id="SNY55578.1"/>
    </source>
</evidence>
<gene>
    <name evidence="2" type="ORF">SAMN06297280_2908</name>
</gene>
<sequence>MPKRLINRALVYVGLFGIVFQLTAALYALWHGVQLQSFWFFMLLAPLLCVASGLLPALQPQREPDESC</sequence>
<name>A0A285J5T4_9GAMM</name>
<feature type="transmembrane region" description="Helical" evidence="1">
    <location>
        <begin position="36"/>
        <end position="58"/>
    </location>
</feature>
<keyword evidence="1" id="KW-0472">Membrane</keyword>
<dbReference type="EMBL" id="OBEB01000006">
    <property type="protein sequence ID" value="SNY55578.1"/>
    <property type="molecule type" value="Genomic_DNA"/>
</dbReference>
<evidence type="ECO:0000313" key="3">
    <source>
        <dbReference type="Proteomes" id="UP000219353"/>
    </source>
</evidence>
<keyword evidence="3" id="KW-1185">Reference proteome</keyword>
<keyword evidence="1" id="KW-1133">Transmembrane helix</keyword>
<protein>
    <submittedName>
        <fullName evidence="2">Uncharacterized protein</fullName>
    </submittedName>
</protein>
<dbReference type="AlphaFoldDB" id="A0A285J5T4"/>
<feature type="transmembrane region" description="Helical" evidence="1">
    <location>
        <begin position="9"/>
        <end position="30"/>
    </location>
</feature>
<evidence type="ECO:0000256" key="1">
    <source>
        <dbReference type="SAM" id="Phobius"/>
    </source>
</evidence>
<proteinExistence type="predicted"/>
<keyword evidence="1" id="KW-0812">Transmembrane</keyword>